<dbReference type="Pfam" id="PF01796">
    <property type="entry name" value="OB_ChsH2_C"/>
    <property type="match status" value="1"/>
</dbReference>
<feature type="domain" description="ChsH2 C-terminal OB-fold" evidence="1">
    <location>
        <begin position="48"/>
        <end position="108"/>
    </location>
</feature>
<evidence type="ECO:0000259" key="2">
    <source>
        <dbReference type="Pfam" id="PF12172"/>
    </source>
</evidence>
<protein>
    <recommendedName>
        <fullName evidence="5">Transcriptional regulator</fullName>
    </recommendedName>
</protein>
<dbReference type="InterPro" id="IPR052513">
    <property type="entry name" value="Thioester_dehydratase-like"/>
</dbReference>
<dbReference type="Pfam" id="PF12172">
    <property type="entry name" value="zf-ChsH2"/>
    <property type="match status" value="1"/>
</dbReference>
<dbReference type="Gene3D" id="6.10.30.10">
    <property type="match status" value="1"/>
</dbReference>
<dbReference type="InterPro" id="IPR002878">
    <property type="entry name" value="ChsH2_C"/>
</dbReference>
<evidence type="ECO:0000259" key="1">
    <source>
        <dbReference type="Pfam" id="PF01796"/>
    </source>
</evidence>
<evidence type="ECO:0008006" key="5">
    <source>
        <dbReference type="Google" id="ProtNLM"/>
    </source>
</evidence>
<dbReference type="EMBL" id="JACDUI010000001">
    <property type="protein sequence ID" value="MBA2840005.1"/>
    <property type="molecule type" value="Genomic_DNA"/>
</dbReference>
<proteinExistence type="predicted"/>
<comment type="caution">
    <text evidence="3">The sequence shown here is derived from an EMBL/GenBank/DDBJ whole genome shotgun (WGS) entry which is preliminary data.</text>
</comment>
<dbReference type="PANTHER" id="PTHR34075">
    <property type="entry name" value="BLR3430 PROTEIN"/>
    <property type="match status" value="1"/>
</dbReference>
<dbReference type="SUPFAM" id="SSF50249">
    <property type="entry name" value="Nucleic acid-binding proteins"/>
    <property type="match status" value="1"/>
</dbReference>
<dbReference type="RefSeq" id="WP_181487514.1">
    <property type="nucleotide sequence ID" value="NZ_JACDUI010000001.1"/>
</dbReference>
<name>A0A7J9NGN5_METMI</name>
<feature type="domain" description="ChsH2 rubredoxin-like zinc ribbon" evidence="2">
    <location>
        <begin position="12"/>
        <end position="40"/>
    </location>
</feature>
<accession>A0A7J9NGN5</accession>
<dbReference type="PANTHER" id="PTHR34075:SF5">
    <property type="entry name" value="BLR3430 PROTEIN"/>
    <property type="match status" value="1"/>
</dbReference>
<dbReference type="InterPro" id="IPR022002">
    <property type="entry name" value="ChsH2_Znr"/>
</dbReference>
<dbReference type="Proteomes" id="UP000563838">
    <property type="component" value="Unassembled WGS sequence"/>
</dbReference>
<evidence type="ECO:0000313" key="4">
    <source>
        <dbReference type="Proteomes" id="UP000563838"/>
    </source>
</evidence>
<dbReference type="AlphaFoldDB" id="A0A7J9NGN5"/>
<gene>
    <name evidence="3" type="ORF">HNP87_000517</name>
</gene>
<evidence type="ECO:0000313" key="3">
    <source>
        <dbReference type="EMBL" id="MBA2840005.1"/>
    </source>
</evidence>
<reference evidence="3 4" key="1">
    <citation type="submission" date="2020-07" db="EMBL/GenBank/DDBJ databases">
        <title>Genomic Encyclopedia of Type Strains, Phase IV (KMG-V): Genome sequencing to study the core and pangenomes of soil and plant-associated prokaryotes.</title>
        <authorList>
            <person name="Whitman W."/>
        </authorList>
    </citation>
    <scope>NUCLEOTIDE SEQUENCE [LARGE SCALE GENOMIC DNA]</scope>
    <source>
        <strain evidence="3 4">A4</strain>
    </source>
</reference>
<dbReference type="InterPro" id="IPR012340">
    <property type="entry name" value="NA-bd_OB-fold"/>
</dbReference>
<organism evidence="3 4">
    <name type="scientific">Methanococcus maripaludis</name>
    <name type="common">Methanococcus deltae</name>
    <dbReference type="NCBI Taxonomy" id="39152"/>
    <lineage>
        <taxon>Archaea</taxon>
        <taxon>Methanobacteriati</taxon>
        <taxon>Methanobacteriota</taxon>
        <taxon>Methanomada group</taxon>
        <taxon>Methanococci</taxon>
        <taxon>Methanococcales</taxon>
        <taxon>Methanococcaceae</taxon>
        <taxon>Methanococcus</taxon>
    </lineage>
</organism>
<sequence length="130" mass="14854">MVVRTWRSMQERYNLIGSKCKTCGTVYFPARSVCPECRRKGELEDYKLNGKGKVYTYSVVYAAPKDFEKQSPYVIGIVELEEGTKITSQIDCEPEEVKIGMPVEATFRKIREDGCDGVISYGYKFVPIEQ</sequence>